<dbReference type="Proteomes" id="UP000677228">
    <property type="component" value="Unassembled WGS sequence"/>
</dbReference>
<protein>
    <recommendedName>
        <fullName evidence="4">Glycosyltransferase 2-like domain-containing protein</fullName>
    </recommendedName>
</protein>
<evidence type="ECO:0000313" key="2">
    <source>
        <dbReference type="EMBL" id="CAF3496033.1"/>
    </source>
</evidence>
<dbReference type="EMBL" id="CAJOBA010000027">
    <property type="protein sequence ID" value="CAF3496033.1"/>
    <property type="molecule type" value="Genomic_DNA"/>
</dbReference>
<evidence type="ECO:0000313" key="1">
    <source>
        <dbReference type="EMBL" id="CAF0723667.1"/>
    </source>
</evidence>
<dbReference type="SUPFAM" id="SSF53448">
    <property type="entry name" value="Nucleotide-diphospho-sugar transferases"/>
    <property type="match status" value="1"/>
</dbReference>
<proteinExistence type="predicted"/>
<dbReference type="InterPro" id="IPR029044">
    <property type="entry name" value="Nucleotide-diphossugar_trans"/>
</dbReference>
<evidence type="ECO:0000313" key="3">
    <source>
        <dbReference type="Proteomes" id="UP000677228"/>
    </source>
</evidence>
<dbReference type="EMBL" id="CAJNOK010000027">
    <property type="protein sequence ID" value="CAF0723667.1"/>
    <property type="molecule type" value="Genomic_DNA"/>
</dbReference>
<evidence type="ECO:0008006" key="4">
    <source>
        <dbReference type="Google" id="ProtNLM"/>
    </source>
</evidence>
<reference evidence="1" key="1">
    <citation type="submission" date="2021-02" db="EMBL/GenBank/DDBJ databases">
        <authorList>
            <person name="Nowell W R."/>
        </authorList>
    </citation>
    <scope>NUCLEOTIDE SEQUENCE</scope>
</reference>
<dbReference type="AlphaFoldDB" id="A0A8S2CQI4"/>
<gene>
    <name evidence="1" type="ORF">OVA965_LOCUS244</name>
    <name evidence="2" type="ORF">TMI583_LOCUS244</name>
</gene>
<organism evidence="1 3">
    <name type="scientific">Didymodactylos carnosus</name>
    <dbReference type="NCBI Taxonomy" id="1234261"/>
    <lineage>
        <taxon>Eukaryota</taxon>
        <taxon>Metazoa</taxon>
        <taxon>Spiralia</taxon>
        <taxon>Gnathifera</taxon>
        <taxon>Rotifera</taxon>
        <taxon>Eurotatoria</taxon>
        <taxon>Bdelloidea</taxon>
        <taxon>Philodinida</taxon>
        <taxon>Philodinidae</taxon>
        <taxon>Didymodactylos</taxon>
    </lineage>
</organism>
<name>A0A8S2CQI4_9BILA</name>
<dbReference type="Proteomes" id="UP000682733">
    <property type="component" value="Unassembled WGS sequence"/>
</dbReference>
<comment type="caution">
    <text evidence="1">The sequence shown here is derived from an EMBL/GenBank/DDBJ whole genome shotgun (WGS) entry which is preliminary data.</text>
</comment>
<dbReference type="Gene3D" id="3.90.550.10">
    <property type="entry name" value="Spore Coat Polysaccharide Biosynthesis Protein SpsA, Chain A"/>
    <property type="match status" value="1"/>
</dbReference>
<sequence>MTLVLSQLCLCTIVKNEIDNESGGIIQYCHQILPYLKYAIIIDTGSTDQTFQALQELQSHSSKFYHNLNFHVRRSVHPKFMGFAQARNESLEWAWKLCGSQEHHEQPSHILILDADERLTIDQLNLIDKTLNVISNSDTSVSHRCDCSDVQFHESCLKFSIQCFNRLNDPVARSNSGLLNPRIFPFNSKFRFINQISNIRFERLVFDNKPLPRCYLASSSFYPIHIILHHYILNSSQRRKKNEWYKQLKSDDCIDQIQETITNSIADQLESVHI</sequence>
<accession>A0A8S2CQI4</accession>